<protein>
    <recommendedName>
        <fullName evidence="5">EVE domain-containing protein</fullName>
    </recommendedName>
</protein>
<gene>
    <name evidence="2" type="ORF">SMC2_08725</name>
    <name evidence="1" type="ORF">SMC3_08875</name>
</gene>
<dbReference type="InterPro" id="IPR015947">
    <property type="entry name" value="PUA-like_sf"/>
</dbReference>
<organism evidence="1 4">
    <name type="scientific">Candidatus Cryosericum hinesii</name>
    <dbReference type="NCBI Taxonomy" id="2290915"/>
    <lineage>
        <taxon>Bacteria</taxon>
        <taxon>Pseudomonadati</taxon>
        <taxon>Caldisericota/Cryosericota group</taxon>
        <taxon>Candidatus Cryosericota</taxon>
        <taxon>Candidatus Cryosericia</taxon>
        <taxon>Candidatus Cryosericales</taxon>
        <taxon>Candidatus Cryosericaceae</taxon>
        <taxon>Candidatus Cryosericum</taxon>
    </lineage>
</organism>
<dbReference type="Proteomes" id="UP000266042">
    <property type="component" value="Unassembled WGS sequence"/>
</dbReference>
<dbReference type="RefSeq" id="WP_119088184.1">
    <property type="nucleotide sequence ID" value="NZ_QXIV01000056.1"/>
</dbReference>
<accession>A0A398DKV2</accession>
<dbReference type="AlphaFoldDB" id="A0A398DKV2"/>
<evidence type="ECO:0000313" key="2">
    <source>
        <dbReference type="EMBL" id="RIE11646.1"/>
    </source>
</evidence>
<keyword evidence="3" id="KW-1185">Reference proteome</keyword>
<evidence type="ECO:0000313" key="3">
    <source>
        <dbReference type="Proteomes" id="UP000265724"/>
    </source>
</evidence>
<reference evidence="3 4" key="1">
    <citation type="submission" date="2018-09" db="EMBL/GenBank/DDBJ databases">
        <title>Discovery and Ecogenomic Context for Candidatus Cryosericales, a Global Caldiserica Order Active in Thawing Permafrost.</title>
        <authorList>
            <person name="Martinez M.A."/>
            <person name="Woodcroft B.J."/>
            <person name="Ignacio Espinoza J.C."/>
            <person name="Zayed A."/>
            <person name="Singleton C.M."/>
            <person name="Boyd J."/>
            <person name="Li Y.-F."/>
            <person name="Purvine S."/>
            <person name="Maughan H."/>
            <person name="Hodgkins S.B."/>
            <person name="Anderson D."/>
            <person name="Sederholm M."/>
            <person name="Temperton B."/>
            <person name="Saleska S.R."/>
            <person name="Tyson G.W."/>
            <person name="Rich V.I."/>
        </authorList>
    </citation>
    <scope>NUCLEOTIDE SEQUENCE [LARGE SCALE GENOMIC DNA]</scope>
    <source>
        <strain evidence="2 3">SMC2</strain>
        <strain evidence="1 4">SMC3</strain>
    </source>
</reference>
<dbReference type="Proteomes" id="UP000265724">
    <property type="component" value="Unassembled WGS sequence"/>
</dbReference>
<comment type="caution">
    <text evidence="1">The sequence shown here is derived from an EMBL/GenBank/DDBJ whole genome shotgun (WGS) entry which is preliminary data.</text>
</comment>
<dbReference type="EMBL" id="QXIX01000060">
    <property type="protein sequence ID" value="RIE11646.1"/>
    <property type="molecule type" value="Genomic_DNA"/>
</dbReference>
<evidence type="ECO:0000313" key="4">
    <source>
        <dbReference type="Proteomes" id="UP000266042"/>
    </source>
</evidence>
<evidence type="ECO:0000313" key="1">
    <source>
        <dbReference type="EMBL" id="RIE11571.1"/>
    </source>
</evidence>
<dbReference type="SUPFAM" id="SSF88697">
    <property type="entry name" value="PUA domain-like"/>
    <property type="match status" value="1"/>
</dbReference>
<sequence>MATWLFRGNPRDFDINTYLQAHRDIRWYVHQQLLIPEMHLGDPVYVWRSDGGSPGTGGIVAHGFLSGPAVVRADSNFVTWLRKKPDISIPTVLIRLDDIRLTPRAGCLLRMEIIQDAILRNLQAISIPSVVNYKLTAVEDARLDQVWEARRVRDL</sequence>
<proteinExistence type="predicted"/>
<evidence type="ECO:0008006" key="5">
    <source>
        <dbReference type="Google" id="ProtNLM"/>
    </source>
</evidence>
<name>A0A398DKV2_9BACT</name>
<dbReference type="EMBL" id="QXIW01000036">
    <property type="protein sequence ID" value="RIE11571.1"/>
    <property type="molecule type" value="Genomic_DNA"/>
</dbReference>